<organism evidence="2 3">
    <name type="scientific">Terasakiella brassicae</name>
    <dbReference type="NCBI Taxonomy" id="1634917"/>
    <lineage>
        <taxon>Bacteria</taxon>
        <taxon>Pseudomonadati</taxon>
        <taxon>Pseudomonadota</taxon>
        <taxon>Alphaproteobacteria</taxon>
        <taxon>Rhodospirillales</taxon>
        <taxon>Terasakiellaceae</taxon>
        <taxon>Terasakiella</taxon>
    </lineage>
</organism>
<feature type="chain" id="PRO_5036788242" description="Sel1 repeat family protein" evidence="1">
    <location>
        <begin position="19"/>
        <end position="193"/>
    </location>
</feature>
<reference evidence="2" key="1">
    <citation type="journal article" date="2014" name="Int. J. Syst. Evol. Microbiol.">
        <title>Complete genome sequence of Corynebacterium casei LMG S-19264T (=DSM 44701T), isolated from a smear-ripened cheese.</title>
        <authorList>
            <consortium name="US DOE Joint Genome Institute (JGI-PGF)"/>
            <person name="Walter F."/>
            <person name="Albersmeier A."/>
            <person name="Kalinowski J."/>
            <person name="Ruckert C."/>
        </authorList>
    </citation>
    <scope>NUCLEOTIDE SEQUENCE</scope>
    <source>
        <strain evidence="2">CGMCC 1.15254</strain>
    </source>
</reference>
<sequence length="193" mass="21982">MKIVLFLFSLLLVSPAFSQSVEDGYAAYDDGDYEKAKSIFHALAEQGDAKAMNAIGLLYSWGKAYPHNRKIACDWYEKAANKDFLSAKYNFARCFEVDGGRKRSVKKQLEWLTKAAHKGHKPSQIALMMFYADTNQDLSKEWGQKAVVSGSIYALVSMWEMGYDYIGPEPTFRQIACVYTMNIMLKKQTNYCE</sequence>
<evidence type="ECO:0000313" key="3">
    <source>
        <dbReference type="Proteomes" id="UP000632498"/>
    </source>
</evidence>
<dbReference type="SUPFAM" id="SSF81901">
    <property type="entry name" value="HCP-like"/>
    <property type="match status" value="1"/>
</dbReference>
<keyword evidence="3" id="KW-1185">Reference proteome</keyword>
<dbReference type="SMART" id="SM00671">
    <property type="entry name" value="SEL1"/>
    <property type="match status" value="2"/>
</dbReference>
<dbReference type="AlphaFoldDB" id="A0A917BSS5"/>
<evidence type="ECO:0000256" key="1">
    <source>
        <dbReference type="SAM" id="SignalP"/>
    </source>
</evidence>
<gene>
    <name evidence="2" type="ORF">GCM10011332_08550</name>
</gene>
<proteinExistence type="predicted"/>
<dbReference type="EMBL" id="BMHV01000005">
    <property type="protein sequence ID" value="GGF57389.1"/>
    <property type="molecule type" value="Genomic_DNA"/>
</dbReference>
<dbReference type="Gene3D" id="1.25.40.10">
    <property type="entry name" value="Tetratricopeptide repeat domain"/>
    <property type="match status" value="1"/>
</dbReference>
<name>A0A917BSS5_9PROT</name>
<dbReference type="Proteomes" id="UP000632498">
    <property type="component" value="Unassembled WGS sequence"/>
</dbReference>
<feature type="signal peptide" evidence="1">
    <location>
        <begin position="1"/>
        <end position="18"/>
    </location>
</feature>
<reference evidence="2" key="2">
    <citation type="submission" date="2020-09" db="EMBL/GenBank/DDBJ databases">
        <authorList>
            <person name="Sun Q."/>
            <person name="Zhou Y."/>
        </authorList>
    </citation>
    <scope>NUCLEOTIDE SEQUENCE</scope>
    <source>
        <strain evidence="2">CGMCC 1.15254</strain>
    </source>
</reference>
<dbReference type="PANTHER" id="PTHR11102">
    <property type="entry name" value="SEL-1-LIKE PROTEIN"/>
    <property type="match status" value="1"/>
</dbReference>
<evidence type="ECO:0000313" key="2">
    <source>
        <dbReference type="EMBL" id="GGF57389.1"/>
    </source>
</evidence>
<evidence type="ECO:0008006" key="4">
    <source>
        <dbReference type="Google" id="ProtNLM"/>
    </source>
</evidence>
<dbReference type="RefSeq" id="WP_188662006.1">
    <property type="nucleotide sequence ID" value="NZ_BMHV01000005.1"/>
</dbReference>
<protein>
    <recommendedName>
        <fullName evidence="4">Sel1 repeat family protein</fullName>
    </recommendedName>
</protein>
<dbReference type="PANTHER" id="PTHR11102:SF160">
    <property type="entry name" value="ERAD-ASSOCIATED E3 UBIQUITIN-PROTEIN LIGASE COMPONENT HRD3"/>
    <property type="match status" value="1"/>
</dbReference>
<comment type="caution">
    <text evidence="2">The sequence shown here is derived from an EMBL/GenBank/DDBJ whole genome shotgun (WGS) entry which is preliminary data.</text>
</comment>
<dbReference type="InterPro" id="IPR006597">
    <property type="entry name" value="Sel1-like"/>
</dbReference>
<accession>A0A917BSS5</accession>
<dbReference type="InterPro" id="IPR011990">
    <property type="entry name" value="TPR-like_helical_dom_sf"/>
</dbReference>
<keyword evidence="1" id="KW-0732">Signal</keyword>
<dbReference type="InterPro" id="IPR050767">
    <property type="entry name" value="Sel1_AlgK"/>
</dbReference>